<reference evidence="2" key="1">
    <citation type="submission" date="2018-01" db="EMBL/GenBank/DDBJ databases">
        <title>An insight into the sialome of Amazonian anophelines.</title>
        <authorList>
            <person name="Ribeiro J.M."/>
            <person name="Scarpassa V."/>
            <person name="Calvo E."/>
        </authorList>
    </citation>
    <scope>NUCLEOTIDE SEQUENCE</scope>
</reference>
<name>A0A2M4D8Z8_ANODA</name>
<organism evidence="2">
    <name type="scientific">Anopheles darlingi</name>
    <name type="common">Mosquito</name>
    <dbReference type="NCBI Taxonomy" id="43151"/>
    <lineage>
        <taxon>Eukaryota</taxon>
        <taxon>Metazoa</taxon>
        <taxon>Ecdysozoa</taxon>
        <taxon>Arthropoda</taxon>
        <taxon>Hexapoda</taxon>
        <taxon>Insecta</taxon>
        <taxon>Pterygota</taxon>
        <taxon>Neoptera</taxon>
        <taxon>Endopterygota</taxon>
        <taxon>Diptera</taxon>
        <taxon>Nematocera</taxon>
        <taxon>Culicoidea</taxon>
        <taxon>Culicidae</taxon>
        <taxon>Anophelinae</taxon>
        <taxon>Anopheles</taxon>
    </lineage>
</organism>
<keyword evidence="1" id="KW-0732">Signal</keyword>
<feature type="chain" id="PRO_5014610814" evidence="1">
    <location>
        <begin position="19"/>
        <end position="215"/>
    </location>
</feature>
<sequence length="215" mass="23565">MHSVSVSVCAVVVALLLSANNRFVSECSSRSGGKRGKRRAPVWRMAGAAWPSSQIPISPEGDNTREHNRCKSLRPERNQARSCWSRSNIELPSPLPSCIRPPTMGEYMYPHGWRWRRLLAGFRASKGSTGWVLTDGYRNECIERTVVHTARPTANGRLRWWVVAEVMVCCLVTIASEGLDIPRAGARTHTHYVSTCAATLGGLNYSAVVSAAGAS</sequence>
<accession>A0A2M4D8Z8</accession>
<proteinExistence type="predicted"/>
<evidence type="ECO:0000313" key="2">
    <source>
        <dbReference type="EMBL" id="MBW73548.1"/>
    </source>
</evidence>
<protein>
    <submittedName>
        <fullName evidence="2">Putative secreted protein</fullName>
    </submittedName>
</protein>
<evidence type="ECO:0000256" key="1">
    <source>
        <dbReference type="SAM" id="SignalP"/>
    </source>
</evidence>
<feature type="signal peptide" evidence="1">
    <location>
        <begin position="1"/>
        <end position="18"/>
    </location>
</feature>
<dbReference type="AlphaFoldDB" id="A0A2M4D8Z8"/>
<dbReference type="EMBL" id="GGFL01009370">
    <property type="protein sequence ID" value="MBW73548.1"/>
    <property type="molecule type" value="Transcribed_RNA"/>
</dbReference>